<keyword evidence="8" id="KW-1185">Reference proteome</keyword>
<keyword evidence="4" id="KW-0472">Membrane</keyword>
<evidence type="ECO:0000259" key="6">
    <source>
        <dbReference type="Pfam" id="PF09851"/>
    </source>
</evidence>
<dbReference type="RefSeq" id="WP_002700656.1">
    <property type="nucleotide sequence ID" value="NZ_AAWS01000032.1"/>
</dbReference>
<protein>
    <recommendedName>
        <fullName evidence="6">SHOCT domain-containing protein</fullName>
    </recommendedName>
</protein>
<evidence type="ECO:0000256" key="1">
    <source>
        <dbReference type="ARBA" id="ARBA00004141"/>
    </source>
</evidence>
<name>A1ZSQ1_MICM2</name>
<reference evidence="7 8" key="1">
    <citation type="submission" date="2007-01" db="EMBL/GenBank/DDBJ databases">
        <authorList>
            <person name="Haygood M."/>
            <person name="Podell S."/>
            <person name="Anderson C."/>
            <person name="Hopkinson B."/>
            <person name="Roe K."/>
            <person name="Barbeau K."/>
            <person name="Gaasterland T."/>
            <person name="Ferriera S."/>
            <person name="Johnson J."/>
            <person name="Kravitz S."/>
            <person name="Beeson K."/>
            <person name="Sutton G."/>
            <person name="Rogers Y.-H."/>
            <person name="Friedman R."/>
            <person name="Frazier M."/>
            <person name="Venter J.C."/>
        </authorList>
    </citation>
    <scope>NUCLEOTIDE SEQUENCE [LARGE SCALE GENOMIC DNA]</scope>
    <source>
        <strain evidence="7 8">ATCC 23134</strain>
    </source>
</reference>
<feature type="region of interest" description="Disordered" evidence="5">
    <location>
        <begin position="150"/>
        <end position="185"/>
    </location>
</feature>
<evidence type="ECO:0000313" key="8">
    <source>
        <dbReference type="Proteomes" id="UP000004095"/>
    </source>
</evidence>
<keyword evidence="2" id="KW-0812">Transmembrane</keyword>
<dbReference type="OrthoDB" id="980719at2"/>
<dbReference type="eggNOG" id="COG3597">
    <property type="taxonomic scope" value="Bacteria"/>
</dbReference>
<evidence type="ECO:0000256" key="2">
    <source>
        <dbReference type="ARBA" id="ARBA00022692"/>
    </source>
</evidence>
<evidence type="ECO:0000256" key="5">
    <source>
        <dbReference type="SAM" id="MobiDB-lite"/>
    </source>
</evidence>
<gene>
    <name evidence="7" type="ORF">M23134_06160</name>
</gene>
<feature type="domain" description="SHOCT" evidence="6">
    <location>
        <begin position="191"/>
        <end position="218"/>
    </location>
</feature>
<dbReference type="AlphaFoldDB" id="A1ZSQ1"/>
<dbReference type="InterPro" id="IPR021147">
    <property type="entry name" value="DUF697"/>
</dbReference>
<evidence type="ECO:0000256" key="4">
    <source>
        <dbReference type="ARBA" id="ARBA00023136"/>
    </source>
</evidence>
<comment type="subcellular location">
    <subcellularLocation>
        <location evidence="1">Membrane</location>
        <topology evidence="1">Multi-pass membrane protein</topology>
    </subcellularLocation>
</comment>
<sequence>MADKSTQADRVIDNHILWSMGAGALPIPIVDVAAVTAIQLNMLKELCLIYDVDYSDGFGKNLISSIVGAGVAKVGASAVKTIPVVGALLGGVPMVVLSGASTYALGQVFKSQLQVTTVLSKFDMSGAKEMYKDAFEKGKQYVKDLRDRVGFGEKPGTPEADDNKGDQTDGKKDSDNSADSKQTTGDDAVFEKLRILGDLRDKGILTEDEFQQKKQKILAQL</sequence>
<dbReference type="InterPro" id="IPR018649">
    <property type="entry name" value="SHOCT"/>
</dbReference>
<evidence type="ECO:0000256" key="3">
    <source>
        <dbReference type="ARBA" id="ARBA00022989"/>
    </source>
</evidence>
<proteinExistence type="predicted"/>
<dbReference type="Proteomes" id="UP000004095">
    <property type="component" value="Unassembled WGS sequence"/>
</dbReference>
<feature type="compositionally biased region" description="Basic and acidic residues" evidence="5">
    <location>
        <begin position="161"/>
        <end position="175"/>
    </location>
</feature>
<keyword evidence="3" id="KW-1133">Transmembrane helix</keyword>
<comment type="caution">
    <text evidence="7">The sequence shown here is derived from an EMBL/GenBank/DDBJ whole genome shotgun (WGS) entry which is preliminary data.</text>
</comment>
<dbReference type="GO" id="GO:0016020">
    <property type="term" value="C:membrane"/>
    <property type="evidence" value="ECO:0007669"/>
    <property type="project" value="UniProtKB-SubCell"/>
</dbReference>
<organism evidence="7 8">
    <name type="scientific">Microscilla marina ATCC 23134</name>
    <dbReference type="NCBI Taxonomy" id="313606"/>
    <lineage>
        <taxon>Bacteria</taxon>
        <taxon>Pseudomonadati</taxon>
        <taxon>Bacteroidota</taxon>
        <taxon>Cytophagia</taxon>
        <taxon>Cytophagales</taxon>
        <taxon>Microscillaceae</taxon>
        <taxon>Microscilla</taxon>
    </lineage>
</organism>
<accession>A1ZSQ1</accession>
<evidence type="ECO:0000313" key="7">
    <source>
        <dbReference type="EMBL" id="EAY26631.1"/>
    </source>
</evidence>
<dbReference type="Pfam" id="PF05128">
    <property type="entry name" value="DUF697"/>
    <property type="match status" value="1"/>
</dbReference>
<dbReference type="Pfam" id="PF09851">
    <property type="entry name" value="SHOCT"/>
    <property type="match status" value="1"/>
</dbReference>
<dbReference type="EMBL" id="AAWS01000032">
    <property type="protein sequence ID" value="EAY26631.1"/>
    <property type="molecule type" value="Genomic_DNA"/>
</dbReference>